<accession>A0A1H5YKH9</accession>
<dbReference type="AlphaFoldDB" id="A0A1H5YKH9"/>
<feature type="compositionally biased region" description="Polar residues" evidence="1">
    <location>
        <begin position="27"/>
        <end position="36"/>
    </location>
</feature>
<keyword evidence="2" id="KW-0732">Signal</keyword>
<proteinExistence type="predicted"/>
<evidence type="ECO:0000256" key="2">
    <source>
        <dbReference type="SAM" id="SignalP"/>
    </source>
</evidence>
<protein>
    <submittedName>
        <fullName evidence="3">Uncharacterized protein</fullName>
    </submittedName>
</protein>
<evidence type="ECO:0000313" key="3">
    <source>
        <dbReference type="EMBL" id="SEG24578.1"/>
    </source>
</evidence>
<reference evidence="3 4" key="1">
    <citation type="submission" date="2016-10" db="EMBL/GenBank/DDBJ databases">
        <authorList>
            <person name="de Groot N.N."/>
        </authorList>
    </citation>
    <scope>NUCLEOTIDE SEQUENCE [LARGE SCALE GENOMIC DNA]</scope>
    <source>
        <strain evidence="3 4">DSM 22489</strain>
    </source>
</reference>
<evidence type="ECO:0000313" key="4">
    <source>
        <dbReference type="Proteomes" id="UP000236728"/>
    </source>
</evidence>
<gene>
    <name evidence="3" type="ORF">SAMN05421819_2364</name>
</gene>
<keyword evidence="4" id="KW-1185">Reference proteome</keyword>
<feature type="chain" id="PRO_5009290646" evidence="2">
    <location>
        <begin position="27"/>
        <end position="78"/>
    </location>
</feature>
<feature type="signal peptide" evidence="2">
    <location>
        <begin position="1"/>
        <end position="26"/>
    </location>
</feature>
<feature type="region of interest" description="Disordered" evidence="1">
    <location>
        <begin position="22"/>
        <end position="46"/>
    </location>
</feature>
<sequence>MRRSRSVIAPLLAAAAAAAMHGGARAQTQPTPVTMTSSSNGSGEGSTAFGGFGQSFAEHPAPWIGAAVATLFVLGAGS</sequence>
<dbReference type="Proteomes" id="UP000236728">
    <property type="component" value="Unassembled WGS sequence"/>
</dbReference>
<name>A0A1H5YKH9_9BACT</name>
<evidence type="ECO:0000256" key="1">
    <source>
        <dbReference type="SAM" id="MobiDB-lite"/>
    </source>
</evidence>
<dbReference type="RefSeq" id="WP_103933220.1">
    <property type="nucleotide sequence ID" value="NZ_FNVA01000003.1"/>
</dbReference>
<organism evidence="3 4">
    <name type="scientific">Bryocella elongata</name>
    <dbReference type="NCBI Taxonomy" id="863522"/>
    <lineage>
        <taxon>Bacteria</taxon>
        <taxon>Pseudomonadati</taxon>
        <taxon>Acidobacteriota</taxon>
        <taxon>Terriglobia</taxon>
        <taxon>Terriglobales</taxon>
        <taxon>Acidobacteriaceae</taxon>
        <taxon>Bryocella</taxon>
    </lineage>
</organism>
<dbReference type="EMBL" id="FNVA01000003">
    <property type="protein sequence ID" value="SEG24578.1"/>
    <property type="molecule type" value="Genomic_DNA"/>
</dbReference>